<comment type="caution">
    <text evidence="11">The sequence shown here is derived from an EMBL/GenBank/DDBJ whole genome shotgun (WGS) entry which is preliminary data.</text>
</comment>
<keyword evidence="9" id="KW-1208">Phospholipid metabolism</keyword>
<dbReference type="AlphaFoldDB" id="A0A432WZS9"/>
<evidence type="ECO:0000256" key="6">
    <source>
        <dbReference type="ARBA" id="ARBA00016139"/>
    </source>
</evidence>
<keyword evidence="9" id="KW-0594">Phospholipid biosynthesis</keyword>
<dbReference type="CDD" id="cd07989">
    <property type="entry name" value="LPLAT_AGPAT-like"/>
    <property type="match status" value="1"/>
</dbReference>
<dbReference type="OrthoDB" id="5290997at2"/>
<evidence type="ECO:0000256" key="5">
    <source>
        <dbReference type="ARBA" id="ARBA00013211"/>
    </source>
</evidence>
<evidence type="ECO:0000259" key="10">
    <source>
        <dbReference type="SMART" id="SM00563"/>
    </source>
</evidence>
<dbReference type="GO" id="GO:0005886">
    <property type="term" value="C:plasma membrane"/>
    <property type="evidence" value="ECO:0007669"/>
    <property type="project" value="TreeGrafter"/>
</dbReference>
<dbReference type="InterPro" id="IPR002123">
    <property type="entry name" value="Plipid/glycerol_acylTrfase"/>
</dbReference>
<keyword evidence="12" id="KW-1185">Reference proteome</keyword>
<dbReference type="UniPathway" id="UPA00557">
    <property type="reaction ID" value="UER00613"/>
</dbReference>
<evidence type="ECO:0000256" key="3">
    <source>
        <dbReference type="ARBA" id="ARBA00005189"/>
    </source>
</evidence>
<protein>
    <recommendedName>
        <fullName evidence="6 9">1-acyl-sn-glycerol-3-phosphate acyltransferase</fullName>
        <ecNumber evidence="5 9">2.3.1.51</ecNumber>
    </recommendedName>
</protein>
<comment type="domain">
    <text evidence="9">The HXXXXD motif is essential for acyltransferase activity and may constitute the binding site for the phosphate moiety of the glycerol-3-phosphate.</text>
</comment>
<dbReference type="PANTHER" id="PTHR10434">
    <property type="entry name" value="1-ACYL-SN-GLYCEROL-3-PHOSPHATE ACYLTRANSFERASE"/>
    <property type="match status" value="1"/>
</dbReference>
<comment type="catalytic activity">
    <reaction evidence="1 9">
        <text>a 1-acyl-sn-glycero-3-phosphate + an acyl-CoA = a 1,2-diacyl-sn-glycero-3-phosphate + CoA</text>
        <dbReference type="Rhea" id="RHEA:19709"/>
        <dbReference type="ChEBI" id="CHEBI:57287"/>
        <dbReference type="ChEBI" id="CHEBI:57970"/>
        <dbReference type="ChEBI" id="CHEBI:58342"/>
        <dbReference type="ChEBI" id="CHEBI:58608"/>
        <dbReference type="EC" id="2.3.1.51"/>
    </reaction>
</comment>
<keyword evidence="9" id="KW-0444">Lipid biosynthesis</keyword>
<evidence type="ECO:0000256" key="1">
    <source>
        <dbReference type="ARBA" id="ARBA00001141"/>
    </source>
</evidence>
<proteinExistence type="inferred from homology"/>
<sequence>MLAVIRLFLLGLFVVLVGVLGCLFCLLRPFHRDNTHIFANLFGHMHKVIGVEMDIRVPDTVRDKGPFVYVANHQNSWDMFTMSGALPAGTVSVGKKSLKWIPFFGQLYWLAGNILIDRNNRSKAHGTIGRTIEAITKNKLSIWLFPEGTRSYGRGLLKFKTGAFHSAVGAGVPLVPVCMSTTHGQIKLNRWNNGKVIIEMLEPIETTGMNKEDIRALMATTHEAMSATIERLDKDVEENWEAKK</sequence>
<dbReference type="EMBL" id="PIPQ01000006">
    <property type="protein sequence ID" value="RUO39321.1"/>
    <property type="molecule type" value="Genomic_DNA"/>
</dbReference>
<dbReference type="Pfam" id="PF01553">
    <property type="entry name" value="Acyltransferase"/>
    <property type="match status" value="1"/>
</dbReference>
<comment type="pathway">
    <text evidence="3">Lipid metabolism.</text>
</comment>
<feature type="domain" description="Phospholipid/glycerol acyltransferase" evidence="10">
    <location>
        <begin position="67"/>
        <end position="182"/>
    </location>
</feature>
<dbReference type="GO" id="GO:0016024">
    <property type="term" value="P:CDP-diacylglycerol biosynthetic process"/>
    <property type="evidence" value="ECO:0007669"/>
    <property type="project" value="UniProtKB-UniPathway"/>
</dbReference>
<keyword evidence="7 9" id="KW-0808">Transferase</keyword>
<dbReference type="PANTHER" id="PTHR10434:SF11">
    <property type="entry name" value="1-ACYL-SN-GLYCEROL-3-PHOSPHATE ACYLTRANSFERASE"/>
    <property type="match status" value="1"/>
</dbReference>
<comment type="similarity">
    <text evidence="4 9">Belongs to the 1-acyl-sn-glycerol-3-phosphate acyltransferase family.</text>
</comment>
<dbReference type="GO" id="GO:0006654">
    <property type="term" value="P:phosphatidic acid biosynthetic process"/>
    <property type="evidence" value="ECO:0007669"/>
    <property type="project" value="TreeGrafter"/>
</dbReference>
<dbReference type="GO" id="GO:0003841">
    <property type="term" value="F:1-acylglycerol-3-phosphate O-acyltransferase activity"/>
    <property type="evidence" value="ECO:0007669"/>
    <property type="project" value="UniProtKB-UniRule"/>
</dbReference>
<comment type="pathway">
    <text evidence="2">Phospholipid metabolism; CDP-diacylglycerol biosynthesis; CDP-diacylglycerol from sn-glycerol 3-phosphate: step 2/3.</text>
</comment>
<keyword evidence="8 9" id="KW-0012">Acyltransferase</keyword>
<dbReference type="Proteomes" id="UP000286976">
    <property type="component" value="Unassembled WGS sequence"/>
</dbReference>
<evidence type="ECO:0000313" key="11">
    <source>
        <dbReference type="EMBL" id="RUO39321.1"/>
    </source>
</evidence>
<name>A0A432WZS9_9GAMM</name>
<dbReference type="EC" id="2.3.1.51" evidence="5 9"/>
<dbReference type="SUPFAM" id="SSF69593">
    <property type="entry name" value="Glycerol-3-phosphate (1)-acyltransferase"/>
    <property type="match status" value="1"/>
</dbReference>
<dbReference type="InterPro" id="IPR004552">
    <property type="entry name" value="AGP_acyltrans"/>
</dbReference>
<evidence type="ECO:0000256" key="9">
    <source>
        <dbReference type="RuleBase" id="RU361267"/>
    </source>
</evidence>
<accession>A0A432WZS9</accession>
<dbReference type="NCBIfam" id="TIGR00530">
    <property type="entry name" value="AGP_acyltrn"/>
    <property type="match status" value="1"/>
</dbReference>
<gene>
    <name evidence="11" type="ORF">CWE15_09345</name>
</gene>
<evidence type="ECO:0000256" key="2">
    <source>
        <dbReference type="ARBA" id="ARBA00004728"/>
    </source>
</evidence>
<evidence type="ECO:0000256" key="4">
    <source>
        <dbReference type="ARBA" id="ARBA00008655"/>
    </source>
</evidence>
<organism evidence="11 12">
    <name type="scientific">Aliidiomarina taiwanensis</name>
    <dbReference type="NCBI Taxonomy" id="946228"/>
    <lineage>
        <taxon>Bacteria</taxon>
        <taxon>Pseudomonadati</taxon>
        <taxon>Pseudomonadota</taxon>
        <taxon>Gammaproteobacteria</taxon>
        <taxon>Alteromonadales</taxon>
        <taxon>Idiomarinaceae</taxon>
        <taxon>Aliidiomarina</taxon>
    </lineage>
</organism>
<evidence type="ECO:0000256" key="8">
    <source>
        <dbReference type="ARBA" id="ARBA00023315"/>
    </source>
</evidence>
<dbReference type="RefSeq" id="WP_126757821.1">
    <property type="nucleotide sequence ID" value="NZ_PIPQ01000006.1"/>
</dbReference>
<evidence type="ECO:0000256" key="7">
    <source>
        <dbReference type="ARBA" id="ARBA00022679"/>
    </source>
</evidence>
<dbReference type="SMART" id="SM00563">
    <property type="entry name" value="PlsC"/>
    <property type="match status" value="1"/>
</dbReference>
<evidence type="ECO:0000313" key="12">
    <source>
        <dbReference type="Proteomes" id="UP000286976"/>
    </source>
</evidence>
<reference evidence="11 12" key="1">
    <citation type="journal article" date="2011" name="Front. Microbiol.">
        <title>Genomic signatures of strain selection and enhancement in Bacillus atrophaeus var. globigii, a historical biowarfare simulant.</title>
        <authorList>
            <person name="Gibbons H.S."/>
            <person name="Broomall S.M."/>
            <person name="McNew L.A."/>
            <person name="Daligault H."/>
            <person name="Chapman C."/>
            <person name="Bruce D."/>
            <person name="Karavis M."/>
            <person name="Krepps M."/>
            <person name="McGregor P.A."/>
            <person name="Hong C."/>
            <person name="Park K.H."/>
            <person name="Akmal A."/>
            <person name="Feldman A."/>
            <person name="Lin J.S."/>
            <person name="Chang W.E."/>
            <person name="Higgs B.W."/>
            <person name="Demirev P."/>
            <person name="Lindquist J."/>
            <person name="Liem A."/>
            <person name="Fochler E."/>
            <person name="Read T.D."/>
            <person name="Tapia R."/>
            <person name="Johnson S."/>
            <person name="Bishop-Lilly K.A."/>
            <person name="Detter C."/>
            <person name="Han C."/>
            <person name="Sozhamannan S."/>
            <person name="Rosenzweig C.N."/>
            <person name="Skowronski E.W."/>
        </authorList>
    </citation>
    <scope>NUCLEOTIDE SEQUENCE [LARGE SCALE GENOMIC DNA]</scope>
    <source>
        <strain evidence="11 12">AIT1</strain>
    </source>
</reference>
<keyword evidence="9" id="KW-0443">Lipid metabolism</keyword>
<dbReference type="PROSITE" id="PS51257">
    <property type="entry name" value="PROKAR_LIPOPROTEIN"/>
    <property type="match status" value="1"/>
</dbReference>